<proteinExistence type="predicted"/>
<accession>A0A443Q8R5</accession>
<feature type="coiled-coil region" evidence="1">
    <location>
        <begin position="14"/>
        <end position="41"/>
    </location>
</feature>
<dbReference type="Proteomes" id="UP000288716">
    <property type="component" value="Unassembled WGS sequence"/>
</dbReference>
<organism evidence="3 4">
    <name type="scientific">Leptotrombidium deliense</name>
    <dbReference type="NCBI Taxonomy" id="299467"/>
    <lineage>
        <taxon>Eukaryota</taxon>
        <taxon>Metazoa</taxon>
        <taxon>Ecdysozoa</taxon>
        <taxon>Arthropoda</taxon>
        <taxon>Chelicerata</taxon>
        <taxon>Arachnida</taxon>
        <taxon>Acari</taxon>
        <taxon>Acariformes</taxon>
        <taxon>Trombidiformes</taxon>
        <taxon>Prostigmata</taxon>
        <taxon>Anystina</taxon>
        <taxon>Parasitengona</taxon>
        <taxon>Trombiculoidea</taxon>
        <taxon>Trombiculidae</taxon>
        <taxon>Leptotrombidium</taxon>
    </lineage>
</organism>
<dbReference type="VEuPathDB" id="VectorBase:LDEU014586"/>
<feature type="domain" description="Peptidase M13 N-terminal" evidence="2">
    <location>
        <begin position="21"/>
        <end position="135"/>
    </location>
</feature>
<dbReference type="Pfam" id="PF05649">
    <property type="entry name" value="Peptidase_M13_N"/>
    <property type="match status" value="1"/>
</dbReference>
<evidence type="ECO:0000313" key="4">
    <source>
        <dbReference type="Proteomes" id="UP000288716"/>
    </source>
</evidence>
<dbReference type="EMBL" id="NCKV01063832">
    <property type="protein sequence ID" value="RWR99420.1"/>
    <property type="molecule type" value="Genomic_DNA"/>
</dbReference>
<sequence length="135" mass="15902">VDGFYLGDILTDEQVKKEEKLQKEQERRDEMKAKLNDLEGYIVDDELLEKDIKAFIDFEKKLASLVRLSNDNDSLDSKSFTINEMHSEYKNIDWLKIFGEIFDFAQINITSNEHIYNNQPTYFKNIGTLLKETPK</sequence>
<feature type="non-terminal residue" evidence="3">
    <location>
        <position position="135"/>
    </location>
</feature>
<evidence type="ECO:0000256" key="1">
    <source>
        <dbReference type="SAM" id="Coils"/>
    </source>
</evidence>
<dbReference type="InterPro" id="IPR008753">
    <property type="entry name" value="Peptidase_M13_N"/>
</dbReference>
<feature type="non-terminal residue" evidence="3">
    <location>
        <position position="1"/>
    </location>
</feature>
<keyword evidence="4" id="KW-1185">Reference proteome</keyword>
<gene>
    <name evidence="3" type="ORF">B4U80_14829</name>
</gene>
<dbReference type="AlphaFoldDB" id="A0A443Q8R5"/>
<dbReference type="GO" id="GO:0006508">
    <property type="term" value="P:proteolysis"/>
    <property type="evidence" value="ECO:0007669"/>
    <property type="project" value="InterPro"/>
</dbReference>
<comment type="caution">
    <text evidence="3">The sequence shown here is derived from an EMBL/GenBank/DDBJ whole genome shotgun (WGS) entry which is preliminary data.</text>
</comment>
<dbReference type="SUPFAM" id="SSF55486">
    <property type="entry name" value="Metalloproteases ('zincins'), catalytic domain"/>
    <property type="match status" value="1"/>
</dbReference>
<name>A0A443Q8R5_9ACAR</name>
<evidence type="ECO:0000313" key="3">
    <source>
        <dbReference type="EMBL" id="RWR99420.1"/>
    </source>
</evidence>
<evidence type="ECO:0000259" key="2">
    <source>
        <dbReference type="Pfam" id="PF05649"/>
    </source>
</evidence>
<keyword evidence="1" id="KW-0175">Coiled coil</keyword>
<dbReference type="Gene3D" id="1.10.1380.10">
    <property type="entry name" value="Neutral endopeptidase , domain2"/>
    <property type="match status" value="1"/>
</dbReference>
<protein>
    <recommendedName>
        <fullName evidence="2">Peptidase M13 N-terminal domain-containing protein</fullName>
    </recommendedName>
</protein>
<dbReference type="InterPro" id="IPR042089">
    <property type="entry name" value="Peptidase_M13_dom_2"/>
</dbReference>
<reference evidence="3 4" key="1">
    <citation type="journal article" date="2018" name="Gigascience">
        <title>Genomes of trombidid mites reveal novel predicted allergens and laterally-transferred genes associated with secondary metabolism.</title>
        <authorList>
            <person name="Dong X."/>
            <person name="Chaisiri K."/>
            <person name="Xia D."/>
            <person name="Armstrong S.D."/>
            <person name="Fang Y."/>
            <person name="Donnelly M.J."/>
            <person name="Kadowaki T."/>
            <person name="McGarry J.W."/>
            <person name="Darby A.C."/>
            <person name="Makepeace B.L."/>
        </authorList>
    </citation>
    <scope>NUCLEOTIDE SEQUENCE [LARGE SCALE GENOMIC DNA]</scope>
    <source>
        <strain evidence="3">UoL-UT</strain>
    </source>
</reference>